<dbReference type="PANTHER" id="PTHR36115:SF6">
    <property type="entry name" value="PROLINE-RICH ANTIGEN HOMOLOG"/>
    <property type="match status" value="1"/>
</dbReference>
<evidence type="ECO:0000313" key="8">
    <source>
        <dbReference type="EMBL" id="AMJ98334.1"/>
    </source>
</evidence>
<keyword evidence="2" id="KW-1003">Cell membrane</keyword>
<sequence>MSHPHQHIDTPPLSSDVENNTADKLETVETKDIVTPYAFGVANSLLGKRLATPFQRGLAQCIDLLFVAILSSLDALFLAIIATVTFYKASRNVANQSHKKTTRSFLRIGGAFMLFWTVLLTLDAANEANYFRDDATVSNVIDSPNRPGEKNGANDDIGVIEQVVNKGVHENGLQEAEGIESDLADFDDATSEPSANTYSIVAWIKGLITELGLGFGWAALYYSVFTAWFNGKTPGKRLLNIQVLKLDGSGLSLWESFGRYGGYGAGLATGLLGFVQIYWDPNRQAIQDKISETLVISTRD</sequence>
<protein>
    <submittedName>
        <fullName evidence="8">Transporter</fullName>
    </submittedName>
</protein>
<feature type="transmembrane region" description="Helical" evidence="6">
    <location>
        <begin position="207"/>
        <end position="229"/>
    </location>
</feature>
<dbReference type="GO" id="GO:0005886">
    <property type="term" value="C:plasma membrane"/>
    <property type="evidence" value="ECO:0007669"/>
    <property type="project" value="UniProtKB-SubCell"/>
</dbReference>
<feature type="transmembrane region" description="Helical" evidence="6">
    <location>
        <begin position="104"/>
        <end position="122"/>
    </location>
</feature>
<gene>
    <name evidence="8" type="ORF">AVL55_09260</name>
</gene>
<evidence type="ECO:0000256" key="3">
    <source>
        <dbReference type="ARBA" id="ARBA00022692"/>
    </source>
</evidence>
<comment type="subcellular location">
    <subcellularLocation>
        <location evidence="1">Cell membrane</location>
        <topology evidence="1">Multi-pass membrane protein</topology>
    </subcellularLocation>
</comment>
<dbReference type="InterPro" id="IPR010432">
    <property type="entry name" value="RDD"/>
</dbReference>
<reference evidence="8 9" key="1">
    <citation type="submission" date="2015-12" db="EMBL/GenBank/DDBJ databases">
        <authorList>
            <person name="Shamseldin A."/>
            <person name="Moawad H."/>
            <person name="Abd El-Rahim W.M."/>
            <person name="Sadowsky M.J."/>
        </authorList>
    </citation>
    <scope>NUCLEOTIDE SEQUENCE [LARGE SCALE GENOMIC DNA]</scope>
    <source>
        <strain evidence="8 9">D7</strain>
    </source>
</reference>
<dbReference type="RefSeq" id="WP_061094924.1">
    <property type="nucleotide sequence ID" value="NZ_CP014323.1"/>
</dbReference>
<evidence type="ECO:0000256" key="1">
    <source>
        <dbReference type="ARBA" id="ARBA00004651"/>
    </source>
</evidence>
<keyword evidence="3 6" id="KW-0812">Transmembrane</keyword>
<feature type="transmembrane region" description="Helical" evidence="6">
    <location>
        <begin position="260"/>
        <end position="279"/>
    </location>
</feature>
<dbReference type="Pfam" id="PF06271">
    <property type="entry name" value="RDD"/>
    <property type="match status" value="1"/>
</dbReference>
<keyword evidence="4 6" id="KW-1133">Transmembrane helix</keyword>
<dbReference type="PANTHER" id="PTHR36115">
    <property type="entry name" value="PROLINE-RICH ANTIGEN HOMOLOG-RELATED"/>
    <property type="match status" value="1"/>
</dbReference>
<evidence type="ECO:0000256" key="4">
    <source>
        <dbReference type="ARBA" id="ARBA00022989"/>
    </source>
</evidence>
<evidence type="ECO:0000313" key="9">
    <source>
        <dbReference type="Proteomes" id="UP000063991"/>
    </source>
</evidence>
<dbReference type="EMBL" id="CP014323">
    <property type="protein sequence ID" value="AMJ98334.1"/>
    <property type="molecule type" value="Genomic_DNA"/>
</dbReference>
<keyword evidence="5 6" id="KW-0472">Membrane</keyword>
<feature type="transmembrane region" description="Helical" evidence="6">
    <location>
        <begin position="64"/>
        <end position="84"/>
    </location>
</feature>
<evidence type="ECO:0000256" key="2">
    <source>
        <dbReference type="ARBA" id="ARBA00022475"/>
    </source>
</evidence>
<dbReference type="AlphaFoldDB" id="A0A126PZ84"/>
<dbReference type="Proteomes" id="UP000063991">
    <property type="component" value="Chromosome"/>
</dbReference>
<organism evidence="8 9">
    <name type="scientific">Alteromonas macleodii</name>
    <name type="common">Pseudoalteromonas macleodii</name>
    <dbReference type="NCBI Taxonomy" id="28108"/>
    <lineage>
        <taxon>Bacteria</taxon>
        <taxon>Pseudomonadati</taxon>
        <taxon>Pseudomonadota</taxon>
        <taxon>Gammaproteobacteria</taxon>
        <taxon>Alteromonadales</taxon>
        <taxon>Alteromonadaceae</taxon>
        <taxon>Alteromonas/Salinimonas group</taxon>
        <taxon>Alteromonas</taxon>
    </lineage>
</organism>
<accession>A0A126PZ84</accession>
<evidence type="ECO:0000256" key="6">
    <source>
        <dbReference type="SAM" id="Phobius"/>
    </source>
</evidence>
<evidence type="ECO:0000259" key="7">
    <source>
        <dbReference type="Pfam" id="PF06271"/>
    </source>
</evidence>
<proteinExistence type="predicted"/>
<evidence type="ECO:0000256" key="5">
    <source>
        <dbReference type="ARBA" id="ARBA00023136"/>
    </source>
</evidence>
<feature type="domain" description="RDD" evidence="7">
    <location>
        <begin position="202"/>
        <end position="291"/>
    </location>
</feature>
<dbReference type="InterPro" id="IPR051791">
    <property type="entry name" value="Pra-immunoreactive"/>
</dbReference>
<name>A0A126PZ84_ALTMA</name>
<dbReference type="OrthoDB" id="9787732at2"/>